<dbReference type="Gene3D" id="1.10.10.10">
    <property type="entry name" value="Winged helix-like DNA-binding domain superfamily/Winged helix DNA-binding domain"/>
    <property type="match status" value="1"/>
</dbReference>
<dbReference type="InterPro" id="IPR013249">
    <property type="entry name" value="RNA_pol_sigma70_r4_t2"/>
</dbReference>
<dbReference type="InterPro" id="IPR013325">
    <property type="entry name" value="RNA_pol_sigma_r2"/>
</dbReference>
<evidence type="ECO:0000256" key="4">
    <source>
        <dbReference type="ARBA" id="ARBA00023125"/>
    </source>
</evidence>
<dbReference type="Proteomes" id="UP000317839">
    <property type="component" value="Unassembled WGS sequence"/>
</dbReference>
<dbReference type="Pfam" id="PF04542">
    <property type="entry name" value="Sigma70_r2"/>
    <property type="match status" value="1"/>
</dbReference>
<dbReference type="Gene3D" id="1.10.1740.10">
    <property type="match status" value="1"/>
</dbReference>
<dbReference type="PANTHER" id="PTHR43133:SF8">
    <property type="entry name" value="RNA POLYMERASE SIGMA FACTOR HI_1459-RELATED"/>
    <property type="match status" value="1"/>
</dbReference>
<reference evidence="8 9" key="1">
    <citation type="submission" date="2019-06" db="EMBL/GenBank/DDBJ databases">
        <title>Draft genome of Aliikangiella marina GYP-15.</title>
        <authorList>
            <person name="Wang G."/>
        </authorList>
    </citation>
    <scope>NUCLEOTIDE SEQUENCE [LARGE SCALE GENOMIC DNA]</scope>
    <source>
        <strain evidence="8 9">GYP-15</strain>
    </source>
</reference>
<keyword evidence="2" id="KW-0805">Transcription regulation</keyword>
<dbReference type="AlphaFoldDB" id="A0A545T986"/>
<keyword evidence="9" id="KW-1185">Reference proteome</keyword>
<evidence type="ECO:0000256" key="5">
    <source>
        <dbReference type="ARBA" id="ARBA00023163"/>
    </source>
</evidence>
<keyword evidence="3" id="KW-0731">Sigma factor</keyword>
<evidence type="ECO:0000313" key="9">
    <source>
        <dbReference type="Proteomes" id="UP000317839"/>
    </source>
</evidence>
<evidence type="ECO:0000259" key="6">
    <source>
        <dbReference type="Pfam" id="PF04542"/>
    </source>
</evidence>
<keyword evidence="5" id="KW-0804">Transcription</keyword>
<gene>
    <name evidence="8" type="ORF">FLL45_12965</name>
</gene>
<dbReference type="InterPro" id="IPR014284">
    <property type="entry name" value="RNA_pol_sigma-70_dom"/>
</dbReference>
<dbReference type="SUPFAM" id="SSF88946">
    <property type="entry name" value="Sigma2 domain of RNA polymerase sigma factors"/>
    <property type="match status" value="1"/>
</dbReference>
<evidence type="ECO:0000256" key="1">
    <source>
        <dbReference type="ARBA" id="ARBA00010641"/>
    </source>
</evidence>
<dbReference type="OrthoDB" id="9780326at2"/>
<dbReference type="InterPro" id="IPR036388">
    <property type="entry name" value="WH-like_DNA-bd_sf"/>
</dbReference>
<dbReference type="EMBL" id="VIKR01000003">
    <property type="protein sequence ID" value="TQV73774.1"/>
    <property type="molecule type" value="Genomic_DNA"/>
</dbReference>
<dbReference type="NCBIfam" id="TIGR02937">
    <property type="entry name" value="sigma70-ECF"/>
    <property type="match status" value="1"/>
</dbReference>
<proteinExistence type="inferred from homology"/>
<comment type="caution">
    <text evidence="8">The sequence shown here is derived from an EMBL/GenBank/DDBJ whole genome shotgun (WGS) entry which is preliminary data.</text>
</comment>
<accession>A0A545T986</accession>
<dbReference type="InterPro" id="IPR039425">
    <property type="entry name" value="RNA_pol_sigma-70-like"/>
</dbReference>
<comment type="similarity">
    <text evidence="1">Belongs to the sigma-70 factor family. ECF subfamily.</text>
</comment>
<evidence type="ECO:0000313" key="8">
    <source>
        <dbReference type="EMBL" id="TQV73774.1"/>
    </source>
</evidence>
<protein>
    <submittedName>
        <fullName evidence="8">RNA polymerase sigma factor</fullName>
    </submittedName>
</protein>
<dbReference type="GO" id="GO:0016987">
    <property type="term" value="F:sigma factor activity"/>
    <property type="evidence" value="ECO:0007669"/>
    <property type="project" value="UniProtKB-KW"/>
</dbReference>
<dbReference type="PANTHER" id="PTHR43133">
    <property type="entry name" value="RNA POLYMERASE ECF-TYPE SIGMA FACTO"/>
    <property type="match status" value="1"/>
</dbReference>
<evidence type="ECO:0000256" key="3">
    <source>
        <dbReference type="ARBA" id="ARBA00023082"/>
    </source>
</evidence>
<name>A0A545T986_9GAMM</name>
<sequence length="195" mass="22176">MYVSVIELSDRQLVKQFQSGDRKAFEAFIRRYQDRLLRIALVSLYASKDAEDAVQETFLRAYTGLSSFRFGAEPFTWLYRTLKNVSSELNKRHLRHQGGEGGSLNDDNTLGHANALESQWSGQDELGDALASYKMAKQVKNLVDQLPPQQKEIVILRVFEELSVQQTAKILGCREGTVKANLHKAMNNLRQLSQK</sequence>
<organism evidence="8 9">
    <name type="scientific">Aliikangiella marina</name>
    <dbReference type="NCBI Taxonomy" id="1712262"/>
    <lineage>
        <taxon>Bacteria</taxon>
        <taxon>Pseudomonadati</taxon>
        <taxon>Pseudomonadota</taxon>
        <taxon>Gammaproteobacteria</taxon>
        <taxon>Oceanospirillales</taxon>
        <taxon>Pleioneaceae</taxon>
        <taxon>Aliikangiella</taxon>
    </lineage>
</organism>
<dbReference type="GO" id="GO:0003677">
    <property type="term" value="F:DNA binding"/>
    <property type="evidence" value="ECO:0007669"/>
    <property type="project" value="UniProtKB-KW"/>
</dbReference>
<dbReference type="SUPFAM" id="SSF88659">
    <property type="entry name" value="Sigma3 and sigma4 domains of RNA polymerase sigma factors"/>
    <property type="match status" value="1"/>
</dbReference>
<keyword evidence="4" id="KW-0238">DNA-binding</keyword>
<dbReference type="GO" id="GO:0006352">
    <property type="term" value="P:DNA-templated transcription initiation"/>
    <property type="evidence" value="ECO:0007669"/>
    <property type="project" value="InterPro"/>
</dbReference>
<dbReference type="CDD" id="cd06171">
    <property type="entry name" value="Sigma70_r4"/>
    <property type="match status" value="1"/>
</dbReference>
<dbReference type="InterPro" id="IPR013324">
    <property type="entry name" value="RNA_pol_sigma_r3/r4-like"/>
</dbReference>
<evidence type="ECO:0000259" key="7">
    <source>
        <dbReference type="Pfam" id="PF08281"/>
    </source>
</evidence>
<evidence type="ECO:0000256" key="2">
    <source>
        <dbReference type="ARBA" id="ARBA00023015"/>
    </source>
</evidence>
<dbReference type="Pfam" id="PF08281">
    <property type="entry name" value="Sigma70_r4_2"/>
    <property type="match status" value="1"/>
</dbReference>
<dbReference type="InterPro" id="IPR007627">
    <property type="entry name" value="RNA_pol_sigma70_r2"/>
</dbReference>
<feature type="domain" description="RNA polymerase sigma factor 70 region 4 type 2" evidence="7">
    <location>
        <begin position="138"/>
        <end position="188"/>
    </location>
</feature>
<feature type="domain" description="RNA polymerase sigma-70 region 2" evidence="6">
    <location>
        <begin position="28"/>
        <end position="86"/>
    </location>
</feature>